<dbReference type="Pfam" id="PF01408">
    <property type="entry name" value="GFO_IDH_MocA"/>
    <property type="match status" value="1"/>
</dbReference>
<dbReference type="InterPro" id="IPR048655">
    <property type="entry name" value="Irp3-like_C"/>
</dbReference>
<evidence type="ECO:0000256" key="1">
    <source>
        <dbReference type="ARBA" id="ARBA00022729"/>
    </source>
</evidence>
<evidence type="ECO:0000259" key="3">
    <source>
        <dbReference type="Pfam" id="PF21390"/>
    </source>
</evidence>
<dbReference type="PANTHER" id="PTHR43377">
    <property type="entry name" value="BILIVERDIN REDUCTASE A"/>
    <property type="match status" value="1"/>
</dbReference>
<accession>A0A8I2KL38</accession>
<evidence type="ECO:0000313" key="6">
    <source>
        <dbReference type="Proteomes" id="UP000646877"/>
    </source>
</evidence>
<evidence type="ECO:0000313" key="4">
    <source>
        <dbReference type="EMBL" id="NLR21199.1"/>
    </source>
</evidence>
<evidence type="ECO:0000313" key="7">
    <source>
        <dbReference type="Proteomes" id="UP001304419"/>
    </source>
</evidence>
<reference evidence="5 7" key="2">
    <citation type="submission" date="2023-10" db="EMBL/GenBank/DDBJ databases">
        <title>To unveil natural product biosynthetic capacity in Pseudoalteromonas.</title>
        <authorList>
            <person name="Wang J."/>
        </authorList>
    </citation>
    <scope>NUCLEOTIDE SEQUENCE [LARGE SCALE GENOMIC DNA]</scope>
    <source>
        <strain evidence="5 7">DSM 15914</strain>
    </source>
</reference>
<keyword evidence="7" id="KW-1185">Reference proteome</keyword>
<dbReference type="Proteomes" id="UP001304419">
    <property type="component" value="Chromosome 1"/>
</dbReference>
<evidence type="ECO:0000313" key="5">
    <source>
        <dbReference type="EMBL" id="WOX30426.1"/>
    </source>
</evidence>
<dbReference type="InterPro" id="IPR051450">
    <property type="entry name" value="Gfo/Idh/MocA_Oxidoreductases"/>
</dbReference>
<dbReference type="RefSeq" id="WP_130126290.1">
    <property type="nucleotide sequence ID" value="NZ_CBCSDF010000001.1"/>
</dbReference>
<reference evidence="4" key="1">
    <citation type="submission" date="2019-10" db="EMBL/GenBank/DDBJ databases">
        <authorList>
            <person name="Paulsen S."/>
        </authorList>
    </citation>
    <scope>NUCLEOTIDE SEQUENCE</scope>
    <source>
        <strain evidence="4">LMG 19692</strain>
    </source>
</reference>
<dbReference type="Pfam" id="PF21390">
    <property type="entry name" value="Irp3-like_C"/>
    <property type="match status" value="1"/>
</dbReference>
<gene>
    <name evidence="4" type="ORF">F9Y85_07685</name>
    <name evidence="5" type="ORF">R5H13_09260</name>
</gene>
<organism evidence="4 6">
    <name type="scientific">Pseudoalteromonas maricaloris</name>
    <dbReference type="NCBI Taxonomy" id="184924"/>
    <lineage>
        <taxon>Bacteria</taxon>
        <taxon>Pseudomonadati</taxon>
        <taxon>Pseudomonadota</taxon>
        <taxon>Gammaproteobacteria</taxon>
        <taxon>Alteromonadales</taxon>
        <taxon>Pseudoalteromonadaceae</taxon>
        <taxon>Pseudoalteromonas</taxon>
    </lineage>
</organism>
<evidence type="ECO:0000259" key="2">
    <source>
        <dbReference type="Pfam" id="PF01408"/>
    </source>
</evidence>
<feature type="domain" description="Gfo/Idh/MocA-like oxidoreductase N-terminal" evidence="2">
    <location>
        <begin position="1"/>
        <end position="115"/>
    </location>
</feature>
<dbReference type="Gene3D" id="3.40.50.720">
    <property type="entry name" value="NAD(P)-binding Rossmann-like Domain"/>
    <property type="match status" value="1"/>
</dbReference>
<dbReference type="InterPro" id="IPR036291">
    <property type="entry name" value="NAD(P)-bd_dom_sf"/>
</dbReference>
<sequence length="320" mass="35160">MKVLVCGTNYGATYIRALQFQNTGLMLSGILSTGGLRSTQYAQSFAVPHYTNVEQITDKQVDIACVAIAGDAGIEITIALLEKHIHVICEHPIGPTSMAQALAVAKANGVRFWVNAHFADLYPIRSFYDSYFSAAAQGQCMHLDLAVNLRTLYSGLDLICRLFTDEVDVTVAIQPKATPSAFASILLQRGEMSISLLCQNFASEFDDGSATFINHRVSAIFNHGTLLLSDTYGPLTWLPSPITMSSKEWRSHYLLEQHAFTVNEIMTLRDKANLAVLEQLKAVIYGGSDCPHFQTPDYLIALSKLWENVYLVLNGSNEAG</sequence>
<dbReference type="Proteomes" id="UP000646877">
    <property type="component" value="Unassembled WGS sequence"/>
</dbReference>
<proteinExistence type="predicted"/>
<dbReference type="PANTHER" id="PTHR43377:SF1">
    <property type="entry name" value="BILIVERDIN REDUCTASE A"/>
    <property type="match status" value="1"/>
</dbReference>
<dbReference type="EMBL" id="CP137578">
    <property type="protein sequence ID" value="WOX30426.1"/>
    <property type="molecule type" value="Genomic_DNA"/>
</dbReference>
<dbReference type="EMBL" id="WEIA01000004">
    <property type="protein sequence ID" value="NLR21199.1"/>
    <property type="molecule type" value="Genomic_DNA"/>
</dbReference>
<dbReference type="GO" id="GO:0000166">
    <property type="term" value="F:nucleotide binding"/>
    <property type="evidence" value="ECO:0007669"/>
    <property type="project" value="InterPro"/>
</dbReference>
<feature type="domain" description="Thiazolinyl imine reductase-like C-terminal" evidence="3">
    <location>
        <begin position="143"/>
        <end position="237"/>
    </location>
</feature>
<keyword evidence="1" id="KW-0732">Signal</keyword>
<dbReference type="SUPFAM" id="SSF51735">
    <property type="entry name" value="NAD(P)-binding Rossmann-fold domains"/>
    <property type="match status" value="1"/>
</dbReference>
<name>A0A8I2KL38_9GAMM</name>
<dbReference type="AlphaFoldDB" id="A0A8I2KL38"/>
<dbReference type="InterPro" id="IPR000683">
    <property type="entry name" value="Gfo/Idh/MocA-like_OxRdtase_N"/>
</dbReference>
<protein>
    <submittedName>
        <fullName evidence="5">Gfo/Idh/MocA family oxidoreductase</fullName>
    </submittedName>
    <submittedName>
        <fullName evidence="4">Siderophore-like synthase</fullName>
    </submittedName>
</protein>